<name>A0A0J6ISY3_9PSED</name>
<dbReference type="STRING" id="1608994.TU86_07575"/>
<dbReference type="Pfam" id="PF08282">
    <property type="entry name" value="Hydrolase_3"/>
    <property type="match status" value="1"/>
</dbReference>
<dbReference type="InterPro" id="IPR036412">
    <property type="entry name" value="HAD-like_sf"/>
</dbReference>
<comment type="caution">
    <text evidence="1">The sequence shown here is derived from an EMBL/GenBank/DDBJ whole genome shotgun (WGS) entry which is preliminary data.</text>
</comment>
<dbReference type="RefSeq" id="WP_048363665.1">
    <property type="nucleotide sequence ID" value="NZ_JYLF01000002.1"/>
</dbReference>
<dbReference type="PROSITE" id="PS01228">
    <property type="entry name" value="COF_1"/>
    <property type="match status" value="1"/>
</dbReference>
<dbReference type="SFLD" id="SFLDG01140">
    <property type="entry name" value="C2.B:_Phosphomannomutase_and_P"/>
    <property type="match status" value="1"/>
</dbReference>
<dbReference type="CDD" id="cd07516">
    <property type="entry name" value="HAD_Pase"/>
    <property type="match status" value="1"/>
</dbReference>
<dbReference type="PANTHER" id="PTHR10000">
    <property type="entry name" value="PHOSPHOSERINE PHOSPHATASE"/>
    <property type="match status" value="1"/>
</dbReference>
<dbReference type="Gene3D" id="3.40.50.1000">
    <property type="entry name" value="HAD superfamily/HAD-like"/>
    <property type="match status" value="1"/>
</dbReference>
<dbReference type="PATRIC" id="fig|1608994.3.peg.2119"/>
<dbReference type="Proteomes" id="UP000036325">
    <property type="component" value="Unassembled WGS sequence"/>
</dbReference>
<protein>
    <submittedName>
        <fullName evidence="1">Hydrolase</fullName>
    </submittedName>
</protein>
<dbReference type="InterPro" id="IPR023214">
    <property type="entry name" value="HAD_sf"/>
</dbReference>
<dbReference type="InterPro" id="IPR000150">
    <property type="entry name" value="Cof"/>
</dbReference>
<dbReference type="GO" id="GO:0000287">
    <property type="term" value="F:magnesium ion binding"/>
    <property type="evidence" value="ECO:0007669"/>
    <property type="project" value="UniProtKB-ARBA"/>
</dbReference>
<accession>A0A0J6ISY3</accession>
<dbReference type="InterPro" id="IPR006379">
    <property type="entry name" value="HAD-SF_hydro_IIB"/>
</dbReference>
<gene>
    <name evidence="1" type="ORF">TU86_07575</name>
</gene>
<proteinExistence type="predicted"/>
<dbReference type="AlphaFoldDB" id="A0A0J6ISY3"/>
<sequence length="275" mass="29439">MSSVKHESIQLVLCDMDGTLLLPDHSISAATVRAVKQLQDAGVHFTLATGRPPRAMREQIAQLGIKLPTAAFNGGVLVDAQGQYLLSHHVPIAAVRHTLDLLSDYPVDVWVFASDQWYLKSTEGPMVAHEQSALGYAPVVVDSFEPHLHRVDKIVGASRDAELLIELEQQLHGLLEGEALASRSQAFYLDVTALKANKGEALVALAHMLNVPLACTMALGDGGNDPAMFAKAGLSVAMGQADESIRKQADHVTGSNVEDGVAQAIERFILTIGPQ</sequence>
<dbReference type="NCBIfam" id="TIGR01484">
    <property type="entry name" value="HAD-SF-IIB"/>
    <property type="match status" value="1"/>
</dbReference>
<dbReference type="GO" id="GO:0005829">
    <property type="term" value="C:cytosol"/>
    <property type="evidence" value="ECO:0007669"/>
    <property type="project" value="TreeGrafter"/>
</dbReference>
<keyword evidence="1" id="KW-0378">Hydrolase</keyword>
<reference evidence="1 2" key="1">
    <citation type="submission" date="2015-02" db="EMBL/GenBank/DDBJ databases">
        <title>Pseudomonas helleri sp. nov. and Pseudomonas weihenstephanensis sp. nov., isolated from raw cows milk.</title>
        <authorList>
            <person name="von Neubeck M."/>
            <person name="Huptas C."/>
            <person name="Wenning M."/>
            <person name="Scherer S."/>
        </authorList>
    </citation>
    <scope>NUCLEOTIDE SEQUENCE [LARGE SCALE GENOMIC DNA]</scope>
    <source>
        <strain evidence="1 2">DSM 29166</strain>
    </source>
</reference>
<dbReference type="GO" id="GO:0016791">
    <property type="term" value="F:phosphatase activity"/>
    <property type="evidence" value="ECO:0007669"/>
    <property type="project" value="UniProtKB-ARBA"/>
</dbReference>
<dbReference type="Gene3D" id="3.30.1240.10">
    <property type="match status" value="1"/>
</dbReference>
<dbReference type="PROSITE" id="PS01229">
    <property type="entry name" value="COF_2"/>
    <property type="match status" value="1"/>
</dbReference>
<evidence type="ECO:0000313" key="1">
    <source>
        <dbReference type="EMBL" id="KMN15137.1"/>
    </source>
</evidence>
<dbReference type="PANTHER" id="PTHR10000:SF8">
    <property type="entry name" value="HAD SUPERFAMILY HYDROLASE-LIKE, TYPE 3"/>
    <property type="match status" value="1"/>
</dbReference>
<dbReference type="NCBIfam" id="TIGR00099">
    <property type="entry name" value="Cof-subfamily"/>
    <property type="match status" value="1"/>
</dbReference>
<dbReference type="EMBL" id="JYLF01000002">
    <property type="protein sequence ID" value="KMN15137.1"/>
    <property type="molecule type" value="Genomic_DNA"/>
</dbReference>
<evidence type="ECO:0000313" key="2">
    <source>
        <dbReference type="Proteomes" id="UP000036325"/>
    </source>
</evidence>
<organism evidence="1 2">
    <name type="scientific">Pseudomonas weihenstephanensis</name>
    <dbReference type="NCBI Taxonomy" id="1608994"/>
    <lineage>
        <taxon>Bacteria</taxon>
        <taxon>Pseudomonadati</taxon>
        <taxon>Pseudomonadota</taxon>
        <taxon>Gammaproteobacteria</taxon>
        <taxon>Pseudomonadales</taxon>
        <taxon>Pseudomonadaceae</taxon>
        <taxon>Pseudomonas</taxon>
    </lineage>
</organism>
<dbReference type="SUPFAM" id="SSF56784">
    <property type="entry name" value="HAD-like"/>
    <property type="match status" value="1"/>
</dbReference>
<dbReference type="SFLD" id="SFLDS00003">
    <property type="entry name" value="Haloacid_Dehalogenase"/>
    <property type="match status" value="1"/>
</dbReference>